<dbReference type="HOGENOM" id="CLU_1776975_0_0_1"/>
<reference evidence="1 2" key="1">
    <citation type="submission" date="2014-04" db="EMBL/GenBank/DDBJ databases">
        <title>Evolutionary Origins and Diversification of the Mycorrhizal Mutualists.</title>
        <authorList>
            <consortium name="DOE Joint Genome Institute"/>
            <consortium name="Mycorrhizal Genomics Consortium"/>
            <person name="Kohler A."/>
            <person name="Kuo A."/>
            <person name="Nagy L.G."/>
            <person name="Floudas D."/>
            <person name="Copeland A."/>
            <person name="Barry K.W."/>
            <person name="Cichocki N."/>
            <person name="Veneault-Fourrey C."/>
            <person name="LaButti K."/>
            <person name="Lindquist E.A."/>
            <person name="Lipzen A."/>
            <person name="Lundell T."/>
            <person name="Morin E."/>
            <person name="Murat C."/>
            <person name="Riley R."/>
            <person name="Ohm R."/>
            <person name="Sun H."/>
            <person name="Tunlid A."/>
            <person name="Henrissat B."/>
            <person name="Grigoriev I.V."/>
            <person name="Hibbett D.S."/>
            <person name="Martin F."/>
        </authorList>
    </citation>
    <scope>NUCLEOTIDE SEQUENCE [LARGE SCALE GENOMIC DNA]</scope>
    <source>
        <strain evidence="1 2">Koide BX008</strain>
    </source>
</reference>
<dbReference type="AlphaFoldDB" id="A0A0C2X5E0"/>
<keyword evidence="2" id="KW-1185">Reference proteome</keyword>
<proteinExistence type="predicted"/>
<accession>A0A0C2X5E0</accession>
<sequence>MRYHPSRRCAQFRLDFRVRLKRSSNVLPAPVALPSQFPVLAGVFGQRHLLLSLFYRTTPLALLLKVSCRCFIKGQVAHTRLSPHRRSITLAALVVTRLLLHLKLACSHPFNVVVFHRQTAINRNCHCRSSVTPVRSIACKSCAVII</sequence>
<dbReference type="InParanoid" id="A0A0C2X5E0"/>
<dbReference type="EMBL" id="KN818254">
    <property type="protein sequence ID" value="KIL63943.1"/>
    <property type="molecule type" value="Genomic_DNA"/>
</dbReference>
<evidence type="ECO:0000313" key="2">
    <source>
        <dbReference type="Proteomes" id="UP000054549"/>
    </source>
</evidence>
<organism evidence="1 2">
    <name type="scientific">Amanita muscaria (strain Koide BX008)</name>
    <dbReference type="NCBI Taxonomy" id="946122"/>
    <lineage>
        <taxon>Eukaryota</taxon>
        <taxon>Fungi</taxon>
        <taxon>Dikarya</taxon>
        <taxon>Basidiomycota</taxon>
        <taxon>Agaricomycotina</taxon>
        <taxon>Agaricomycetes</taxon>
        <taxon>Agaricomycetidae</taxon>
        <taxon>Agaricales</taxon>
        <taxon>Pluteineae</taxon>
        <taxon>Amanitaceae</taxon>
        <taxon>Amanita</taxon>
    </lineage>
</organism>
<dbReference type="Proteomes" id="UP000054549">
    <property type="component" value="Unassembled WGS sequence"/>
</dbReference>
<gene>
    <name evidence="1" type="ORF">M378DRAFT_648288</name>
</gene>
<name>A0A0C2X5E0_AMAMK</name>
<evidence type="ECO:0000313" key="1">
    <source>
        <dbReference type="EMBL" id="KIL63943.1"/>
    </source>
</evidence>
<protein>
    <submittedName>
        <fullName evidence="1">Uncharacterized protein</fullName>
    </submittedName>
</protein>